<proteinExistence type="inferred from homology"/>
<dbReference type="GO" id="GO:1904812">
    <property type="term" value="P:rRNA acetylation involved in maturation of SSU-rRNA"/>
    <property type="evidence" value="ECO:0007669"/>
    <property type="project" value="TreeGrafter"/>
</dbReference>
<comment type="catalytic activity">
    <reaction evidence="9">
        <text>cytidine(34) in elongator tRNA(Met) + acetyl-CoA + ATP + H2O = N(4)-acetylcytidine(34) in elongator tRNA(Met) + ADP + phosphate + CoA + H(+)</text>
        <dbReference type="Rhea" id="RHEA:43788"/>
        <dbReference type="Rhea" id="RHEA-COMP:10693"/>
        <dbReference type="Rhea" id="RHEA-COMP:10694"/>
        <dbReference type="ChEBI" id="CHEBI:15377"/>
        <dbReference type="ChEBI" id="CHEBI:15378"/>
        <dbReference type="ChEBI" id="CHEBI:30616"/>
        <dbReference type="ChEBI" id="CHEBI:43474"/>
        <dbReference type="ChEBI" id="CHEBI:57287"/>
        <dbReference type="ChEBI" id="CHEBI:57288"/>
        <dbReference type="ChEBI" id="CHEBI:74900"/>
        <dbReference type="ChEBI" id="CHEBI:82748"/>
        <dbReference type="ChEBI" id="CHEBI:456216"/>
        <dbReference type="EC" id="2.3.1.193"/>
    </reaction>
</comment>
<gene>
    <name evidence="9" type="primary">tmcA</name>
    <name evidence="13" type="ORF">DZ860_20465</name>
</gene>
<dbReference type="GO" id="GO:0005737">
    <property type="term" value="C:cytoplasm"/>
    <property type="evidence" value="ECO:0007669"/>
    <property type="project" value="UniProtKB-SubCell"/>
</dbReference>
<keyword evidence="2 9" id="KW-0820">tRNA-binding</keyword>
<protein>
    <recommendedName>
        <fullName evidence="9">tRNA(Met) cytidine acetyltransferase TmcA</fullName>
        <ecNumber evidence="9">2.3.1.193</ecNumber>
    </recommendedName>
</protein>
<comment type="subcellular location">
    <subcellularLocation>
        <location evidence="9">Cytoplasm</location>
    </subcellularLocation>
</comment>
<evidence type="ECO:0000256" key="1">
    <source>
        <dbReference type="ARBA" id="ARBA00022490"/>
    </source>
</evidence>
<feature type="binding site" evidence="9">
    <location>
        <position position="164"/>
    </location>
    <ligand>
        <name>ATP</name>
        <dbReference type="ChEBI" id="CHEBI:30616"/>
    </ligand>
</feature>
<keyword evidence="6 9" id="KW-0067">ATP-binding</keyword>
<dbReference type="SUPFAM" id="SSF55729">
    <property type="entry name" value="Acyl-CoA N-acyltransferases (Nat)"/>
    <property type="match status" value="1"/>
</dbReference>
<dbReference type="GO" id="GO:0005524">
    <property type="term" value="F:ATP binding"/>
    <property type="evidence" value="ECO:0007669"/>
    <property type="project" value="UniProtKB-UniRule"/>
</dbReference>
<accession>A0A3A6Q6H2</accession>
<evidence type="ECO:0000256" key="2">
    <source>
        <dbReference type="ARBA" id="ARBA00022555"/>
    </source>
</evidence>
<comment type="caution">
    <text evidence="9">Lacks conserved residue(s) required for the propagation of feature annotation.</text>
</comment>
<dbReference type="PANTHER" id="PTHR10925">
    <property type="entry name" value="N-ACETYLTRANSFERASE 10"/>
    <property type="match status" value="1"/>
</dbReference>
<dbReference type="InterPro" id="IPR013562">
    <property type="entry name" value="TmcA/NAT10_N"/>
</dbReference>
<dbReference type="InterPro" id="IPR007807">
    <property type="entry name" value="TcmA/NAT10_helicase"/>
</dbReference>
<dbReference type="Pfam" id="PF08351">
    <property type="entry name" value="TmcA_N"/>
    <property type="match status" value="1"/>
</dbReference>
<evidence type="ECO:0000313" key="14">
    <source>
        <dbReference type="Proteomes" id="UP000273252"/>
    </source>
</evidence>
<evidence type="ECO:0000256" key="9">
    <source>
        <dbReference type="HAMAP-Rule" id="MF_01886"/>
    </source>
</evidence>
<dbReference type="GO" id="GO:0002101">
    <property type="term" value="P:tRNA wobble cytosine modification"/>
    <property type="evidence" value="ECO:0007669"/>
    <property type="project" value="UniProtKB-UniRule"/>
</dbReference>
<evidence type="ECO:0000259" key="10">
    <source>
        <dbReference type="Pfam" id="PF05127"/>
    </source>
</evidence>
<evidence type="ECO:0000256" key="7">
    <source>
        <dbReference type="ARBA" id="ARBA00022884"/>
    </source>
</evidence>
<feature type="binding site" evidence="9">
    <location>
        <position position="332"/>
    </location>
    <ligand>
        <name>ATP</name>
        <dbReference type="ChEBI" id="CHEBI:30616"/>
    </ligand>
</feature>
<dbReference type="EMBL" id="QVMU01000029">
    <property type="protein sequence ID" value="RJX66208.1"/>
    <property type="molecule type" value="Genomic_DNA"/>
</dbReference>
<dbReference type="PANTHER" id="PTHR10925:SF5">
    <property type="entry name" value="RNA CYTIDINE ACETYLTRANSFERASE"/>
    <property type="match status" value="1"/>
</dbReference>
<dbReference type="GO" id="GO:1990883">
    <property type="term" value="F:18S rRNA cytidine N-acetyltransferase activity"/>
    <property type="evidence" value="ECO:0007669"/>
    <property type="project" value="TreeGrafter"/>
</dbReference>
<dbReference type="GO" id="GO:0000049">
    <property type="term" value="F:tRNA binding"/>
    <property type="evidence" value="ECO:0007669"/>
    <property type="project" value="UniProtKB-UniRule"/>
</dbReference>
<dbReference type="Gene3D" id="3.40.630.30">
    <property type="match status" value="1"/>
</dbReference>
<evidence type="ECO:0000256" key="8">
    <source>
        <dbReference type="ARBA" id="ARBA00023315"/>
    </source>
</evidence>
<dbReference type="InterPro" id="IPR000182">
    <property type="entry name" value="GNAT_dom"/>
</dbReference>
<dbReference type="RefSeq" id="WP_120034835.1">
    <property type="nucleotide sequence ID" value="NZ_QVMU01000029.1"/>
</dbReference>
<dbReference type="SUPFAM" id="SSF52540">
    <property type="entry name" value="P-loop containing nucleoside triphosphate hydrolases"/>
    <property type="match status" value="1"/>
</dbReference>
<keyword evidence="7 9" id="KW-0694">RNA-binding</keyword>
<comment type="similarity">
    <text evidence="9">Belongs to the TmcA family.</text>
</comment>
<evidence type="ECO:0000256" key="5">
    <source>
        <dbReference type="ARBA" id="ARBA00022741"/>
    </source>
</evidence>
<keyword evidence="3 9" id="KW-0808">Transferase</keyword>
<evidence type="ECO:0000256" key="6">
    <source>
        <dbReference type="ARBA" id="ARBA00022840"/>
    </source>
</evidence>
<evidence type="ECO:0000256" key="3">
    <source>
        <dbReference type="ARBA" id="ARBA00022679"/>
    </source>
</evidence>
<dbReference type="Gene3D" id="3.40.50.11040">
    <property type="match status" value="1"/>
</dbReference>
<dbReference type="EC" id="2.3.1.193" evidence="9"/>
<dbReference type="Pfam" id="PF05127">
    <property type="entry name" value="NAT10_TcmA_helicase"/>
    <property type="match status" value="1"/>
</dbReference>
<dbReference type="OrthoDB" id="5578851at2"/>
<dbReference type="GO" id="GO:0051391">
    <property type="term" value="P:tRNA acetylation"/>
    <property type="evidence" value="ECO:0007669"/>
    <property type="project" value="UniProtKB-UniRule"/>
</dbReference>
<keyword evidence="8 9" id="KW-0012">Acyltransferase</keyword>
<keyword evidence="1 9" id="KW-0963">Cytoplasm</keyword>
<comment type="function">
    <text evidence="9">Catalyzes the formation of N(4)-acetylcytidine (ac(4)C) at the wobble position of tRNA(Met), by using acetyl-CoA as an acetyl donor and ATP (or GTP).</text>
</comment>
<dbReference type="InterPro" id="IPR027417">
    <property type="entry name" value="P-loop_NTPase"/>
</dbReference>
<feature type="domain" description="TmcA/NAT10 N-terminal" evidence="11">
    <location>
        <begin position="7"/>
        <end position="119"/>
    </location>
</feature>
<organism evidence="13 14">
    <name type="scientific">Vibrio sinensis</name>
    <dbReference type="NCBI Taxonomy" id="2302434"/>
    <lineage>
        <taxon>Bacteria</taxon>
        <taxon>Pseudomonadati</taxon>
        <taxon>Pseudomonadota</taxon>
        <taxon>Gammaproteobacteria</taxon>
        <taxon>Vibrionales</taxon>
        <taxon>Vibrionaceae</taxon>
        <taxon>Vibrio</taxon>
    </lineage>
</organism>
<dbReference type="HAMAP" id="MF_01886">
    <property type="entry name" value="tRNA_acetyltr_TmcA"/>
    <property type="match status" value="1"/>
</dbReference>
<dbReference type="Pfam" id="PF13718">
    <property type="entry name" value="GNAT_acetyltr_2"/>
    <property type="match status" value="1"/>
</dbReference>
<dbReference type="AlphaFoldDB" id="A0A3A6Q6H2"/>
<dbReference type="CDD" id="cd04301">
    <property type="entry name" value="NAT_SF"/>
    <property type="match status" value="1"/>
</dbReference>
<evidence type="ECO:0000313" key="13">
    <source>
        <dbReference type="EMBL" id="RJX66208.1"/>
    </source>
</evidence>
<keyword evidence="4 9" id="KW-0819">tRNA processing</keyword>
<feature type="domain" description="N-acetyltransferase" evidence="12">
    <location>
        <begin position="391"/>
        <end position="504"/>
    </location>
</feature>
<dbReference type="GO" id="GO:0051392">
    <property type="term" value="F:tRNA cytidine N4-acetyltransferase activity"/>
    <property type="evidence" value="ECO:0007669"/>
    <property type="project" value="UniProtKB-UniRule"/>
</dbReference>
<evidence type="ECO:0000256" key="4">
    <source>
        <dbReference type="ARBA" id="ARBA00022694"/>
    </source>
</evidence>
<dbReference type="InterPro" id="IPR016181">
    <property type="entry name" value="Acyl_CoA_acyltransferase"/>
</dbReference>
<sequence>MDIQTYLSSLVNQLAASNHRVGLTIQGDVDWQSTVISYLAESLQCSLSSSEVNHKVFLVGESELGPVTKKVAYNKGQQLLGQECRLLIVDCVGGFDANSFSSALGTLKGGGALLILNPESLPASFSSAWLQRSFGSLICLNQNLVLPNLPLLQETQTFDVFAEQNQAIELVKKVVTGHRKRPLVLTADRGRGKTSALGIAAAQLMSSRKMHIVVTAPSFASVQPLFEHAQRELPDGDLQRGCFTYQLSRLEFVAPDDLLSRSFDCDLLLVDEASAIPIPMLKRITEQHHRCVFSTTVHGYEGCGRGFTLKFQQWLRQQRPGSVFFHIEQPIRWSRGDPLETWHYQAFLLDVELEEVELENLALEVIQNDFSLVVLDKQTLFESPKLLRSCFSLLVNAHYQTSPNDLMLLLSDDSMLLHALFSDDVCIGCTISVVEGCLDAELVEQIQLGRRRPKGHLAPVTLAHQLGITKAALQSSLRVMRIAVHPTVQRTGIGARMIQELEENSDFDFYSTSFGATSDLVSFWKKNNYVPVKLGVQRDQASGCHSLLMVKGNQAWIEDGVDLFSLSFHYSLSGIYSELEVDMVRSLFGLLAQVSDKQTHALSTHPLVKNYLAGGASYEAVAPLLARYIQSNPNLIVTTSDLIIRKLLQHHTWQQCSYEFSFPGRKQTECQLREDIKALLV</sequence>
<keyword evidence="14" id="KW-1185">Reference proteome</keyword>
<dbReference type="Proteomes" id="UP000273252">
    <property type="component" value="Unassembled WGS sequence"/>
</dbReference>
<feature type="domain" description="TcmA/NAT10 helicase" evidence="10">
    <location>
        <begin position="184"/>
        <end position="350"/>
    </location>
</feature>
<feature type="binding site" evidence="9">
    <location>
        <begin position="482"/>
        <end position="484"/>
    </location>
    <ligand>
        <name>acetyl-CoA</name>
        <dbReference type="ChEBI" id="CHEBI:57288"/>
    </ligand>
</feature>
<evidence type="ECO:0000259" key="11">
    <source>
        <dbReference type="Pfam" id="PF08351"/>
    </source>
</evidence>
<comment type="caution">
    <text evidence="13">The sequence shown here is derived from an EMBL/GenBank/DDBJ whole genome shotgun (WGS) entry which is preliminary data.</text>
</comment>
<reference evidence="13 14" key="1">
    <citation type="submission" date="2018-08" db="EMBL/GenBank/DDBJ databases">
        <title>Vibrio isolated from the Eastern China Marginal Seas.</title>
        <authorList>
            <person name="Li Y."/>
        </authorList>
    </citation>
    <scope>NUCLEOTIDE SEQUENCE [LARGE SCALE GENOMIC DNA]</scope>
    <source>
        <strain evidence="13 14">BEI233</strain>
    </source>
</reference>
<name>A0A3A6Q6H2_9VIBR</name>
<dbReference type="InterPro" id="IPR024914">
    <property type="entry name" value="tRNA_acetyltr_TmcA"/>
</dbReference>
<evidence type="ECO:0000259" key="12">
    <source>
        <dbReference type="Pfam" id="PF13718"/>
    </source>
</evidence>
<dbReference type="Gene3D" id="3.40.50.300">
    <property type="entry name" value="P-loop containing nucleotide triphosphate hydrolases"/>
    <property type="match status" value="1"/>
</dbReference>
<dbReference type="InterPro" id="IPR032672">
    <property type="entry name" value="TmcA/NAT10/Kre33"/>
</dbReference>
<keyword evidence="5 9" id="KW-0547">Nucleotide-binding</keyword>